<dbReference type="GO" id="GO:0006887">
    <property type="term" value="P:exocytosis"/>
    <property type="evidence" value="ECO:0007669"/>
    <property type="project" value="InterPro"/>
</dbReference>
<evidence type="ECO:0000256" key="1">
    <source>
        <dbReference type="ARBA" id="ARBA00009447"/>
    </source>
</evidence>
<comment type="similarity">
    <text evidence="1">Belongs to the SEC6 family.</text>
</comment>
<comment type="caution">
    <text evidence="3">The sequence shown here is derived from an EMBL/GenBank/DDBJ whole genome shotgun (WGS) entry which is preliminary data.</text>
</comment>
<evidence type="ECO:0000256" key="2">
    <source>
        <dbReference type="SAM" id="MobiDB-lite"/>
    </source>
</evidence>
<sequence>MDATKTVADSDTNKDNIAACSKEHIGPDGDTGTVVIVEDTKKSKGSSAMGLLTRKLKTKMGKTTSSKSDQVGVSEEPSAVANITEINTMDATKTVADSDINKDNIAACSKEHIGPDGDTGTEVIVEDTKKSKGGSAMGLLTHNLKTKIGKTTSSKSDQVNKGTGDDSSSIVMVEGTQKSPKHSSRYILHQILKKTGKKHSSKPSSKHDGTADLLDFNQKLEQGFLAEANQQLLDREKSLFISQSSSEEAICTEDAKNDLKKDYETLMEHLKKAVHDSFNVDNQEMLRSAIKAIVKQEEEDKLWEEASEEAPSWRPMRCHDTIVKEVVENRLQQKNEDDSDADMLKIEVVRISSIIQNDLLQVIKHVQRCYSECFSDFNACNMYAQLYHQAFLTILRKLLRCSVTMEDYRFILQQISSYSKDILKHDELNPHINTESLGDLLPEEDYKALEDQYLSHKENETKTWLSNALELKEADWQANKKPELIDEYYICHLVLDAIGIVDGGVKEVEITLGKEKAKRILLQMGTFLMSYKNSMEEFLKTQQMDMTEIVKSQLYNIDKIRDYIEKQDDLPDEVKVAWLSTVLKLRESCHSYLLTPIHKELTATYRKLWTPAWFSEHEAIIDRLEDTLNEKIHSLNGLNCECQKELLSQLHFELMIEYVRRMLKRKLKLKNKDKQEAAARFLCQDSERIKTLFEQHGSAKEWLSEILPRVSEVIKVQDPETLVLEICALLKQHPDLSERQVVQLLQLKSRCPDVHMETCCRDPRVSGRLKVCFLASSFVVRIVTGSTAVLCITQCCYTTNCSSKHFIHLRETSVVFMSLLYENADYSDVRSCGWERAVGQLLKPAWGELSRQACHLEPHWPNHFHVRDRVFLQSFMSPFPFWTENTKNFQFELLSSC</sequence>
<evidence type="ECO:0000313" key="4">
    <source>
        <dbReference type="Proteomes" id="UP001187315"/>
    </source>
</evidence>
<keyword evidence="4" id="KW-1185">Reference proteome</keyword>
<dbReference type="InterPro" id="IPR042532">
    <property type="entry name" value="EXOC3/Sec6_C"/>
</dbReference>
<dbReference type="Gene3D" id="1.10.357.70">
    <property type="entry name" value="Exocyst complex component Sec6, C-terminal domain"/>
    <property type="match status" value="1"/>
</dbReference>
<reference evidence="3" key="1">
    <citation type="submission" date="2023-08" db="EMBL/GenBank/DDBJ databases">
        <title>Pelteobagrus vachellii genome.</title>
        <authorList>
            <person name="Liu H."/>
        </authorList>
    </citation>
    <scope>NUCLEOTIDE SEQUENCE</scope>
    <source>
        <strain evidence="3">PRFRI_2022a</strain>
        <tissue evidence="3">Muscle</tissue>
    </source>
</reference>
<feature type="region of interest" description="Disordered" evidence="2">
    <location>
        <begin position="46"/>
        <end position="76"/>
    </location>
</feature>
<dbReference type="PANTHER" id="PTHR21292:SF4">
    <property type="entry name" value="TUMOR NECROSIS FACTOR ALPHA-INDUCED PROTEIN 2"/>
    <property type="match status" value="1"/>
</dbReference>
<dbReference type="GO" id="GO:0000145">
    <property type="term" value="C:exocyst"/>
    <property type="evidence" value="ECO:0007669"/>
    <property type="project" value="InterPro"/>
</dbReference>
<organism evidence="3 4">
    <name type="scientific">Tachysurus vachellii</name>
    <name type="common">Darkbarbel catfish</name>
    <name type="synonym">Pelteobagrus vachellii</name>
    <dbReference type="NCBI Taxonomy" id="175792"/>
    <lineage>
        <taxon>Eukaryota</taxon>
        <taxon>Metazoa</taxon>
        <taxon>Chordata</taxon>
        <taxon>Craniata</taxon>
        <taxon>Vertebrata</taxon>
        <taxon>Euteleostomi</taxon>
        <taxon>Actinopterygii</taxon>
        <taxon>Neopterygii</taxon>
        <taxon>Teleostei</taxon>
        <taxon>Ostariophysi</taxon>
        <taxon>Siluriformes</taxon>
        <taxon>Bagridae</taxon>
        <taxon>Tachysurus</taxon>
    </lineage>
</organism>
<name>A0AA88NUZ3_TACVA</name>
<gene>
    <name evidence="3" type="ORF">Q7C36_003148</name>
</gene>
<feature type="region of interest" description="Disordered" evidence="2">
    <location>
        <begin position="150"/>
        <end position="169"/>
    </location>
</feature>
<evidence type="ECO:0008006" key="5">
    <source>
        <dbReference type="Google" id="ProtNLM"/>
    </source>
</evidence>
<dbReference type="Proteomes" id="UP001187315">
    <property type="component" value="Unassembled WGS sequence"/>
</dbReference>
<dbReference type="EMBL" id="JAVHJS010000003">
    <property type="protein sequence ID" value="KAK2863994.1"/>
    <property type="molecule type" value="Genomic_DNA"/>
</dbReference>
<feature type="region of interest" description="Disordered" evidence="2">
    <location>
        <begin position="1"/>
        <end position="33"/>
    </location>
</feature>
<evidence type="ECO:0000313" key="3">
    <source>
        <dbReference type="EMBL" id="KAK2863994.1"/>
    </source>
</evidence>
<dbReference type="InterPro" id="IPR010326">
    <property type="entry name" value="EXOC3/Sec6"/>
</dbReference>
<dbReference type="GO" id="GO:0000149">
    <property type="term" value="F:SNARE binding"/>
    <property type="evidence" value="ECO:0007669"/>
    <property type="project" value="TreeGrafter"/>
</dbReference>
<dbReference type="GO" id="GO:0051601">
    <property type="term" value="P:exocyst localization"/>
    <property type="evidence" value="ECO:0007669"/>
    <property type="project" value="TreeGrafter"/>
</dbReference>
<accession>A0AA88NUZ3</accession>
<proteinExistence type="inferred from homology"/>
<dbReference type="Pfam" id="PF06046">
    <property type="entry name" value="Sec6"/>
    <property type="match status" value="1"/>
</dbReference>
<protein>
    <recommendedName>
        <fullName evidence="5">Tumor necrosis factor alpha-induced protein 2</fullName>
    </recommendedName>
</protein>
<dbReference type="AlphaFoldDB" id="A0AA88NUZ3"/>
<dbReference type="PANTHER" id="PTHR21292">
    <property type="entry name" value="EXOCYST COMPLEX COMPONENT SEC6-RELATED"/>
    <property type="match status" value="1"/>
</dbReference>
<feature type="compositionally biased region" description="Polar residues" evidence="2">
    <location>
        <begin position="157"/>
        <end position="169"/>
    </location>
</feature>